<gene>
    <name evidence="1" type="ORF">SPIL2461_LOCUS11038</name>
</gene>
<reference evidence="1" key="1">
    <citation type="submission" date="2021-02" db="EMBL/GenBank/DDBJ databases">
        <authorList>
            <person name="Dougan E. K."/>
            <person name="Rhodes N."/>
            <person name="Thang M."/>
            <person name="Chan C."/>
        </authorList>
    </citation>
    <scope>NUCLEOTIDE SEQUENCE</scope>
</reference>
<proteinExistence type="predicted"/>
<dbReference type="EMBL" id="CAJNIZ010021336">
    <property type="protein sequence ID" value="CAE7450704.1"/>
    <property type="molecule type" value="Genomic_DNA"/>
</dbReference>
<comment type="caution">
    <text evidence="1">The sequence shown here is derived from an EMBL/GenBank/DDBJ whole genome shotgun (WGS) entry which is preliminary data.</text>
</comment>
<organism evidence="1 2">
    <name type="scientific">Symbiodinium pilosum</name>
    <name type="common">Dinoflagellate</name>
    <dbReference type="NCBI Taxonomy" id="2952"/>
    <lineage>
        <taxon>Eukaryota</taxon>
        <taxon>Sar</taxon>
        <taxon>Alveolata</taxon>
        <taxon>Dinophyceae</taxon>
        <taxon>Suessiales</taxon>
        <taxon>Symbiodiniaceae</taxon>
        <taxon>Symbiodinium</taxon>
    </lineage>
</organism>
<accession>A0A812RTA3</accession>
<evidence type="ECO:0000313" key="1">
    <source>
        <dbReference type="EMBL" id="CAE7450704.1"/>
    </source>
</evidence>
<evidence type="ECO:0000313" key="2">
    <source>
        <dbReference type="Proteomes" id="UP000649617"/>
    </source>
</evidence>
<sequence>MALAMATMLNGRPDALVFLGMKCSSFSAVNRGTSGRSIICGLGNMAYKSVQEANLMLSRTLDSKVTFLGLVRGELGI</sequence>
<dbReference type="Proteomes" id="UP000649617">
    <property type="component" value="Unassembled WGS sequence"/>
</dbReference>
<dbReference type="OrthoDB" id="486984at2759"/>
<keyword evidence="2" id="KW-1185">Reference proteome</keyword>
<dbReference type="AlphaFoldDB" id="A0A812RTA3"/>
<protein>
    <submittedName>
        <fullName evidence="1">Uncharacterized protein</fullName>
    </submittedName>
</protein>
<name>A0A812RTA3_SYMPI</name>